<feature type="domain" description="25S rRNA (uridine-N(3))-methyltransferase BMT5-like" evidence="8">
    <location>
        <begin position="8"/>
        <end position="153"/>
    </location>
</feature>
<dbReference type="EC" id="6.3.1.14" evidence="1"/>
<dbReference type="GeneID" id="17260276"/>
<evidence type="ECO:0000259" key="8">
    <source>
        <dbReference type="Pfam" id="PF10354"/>
    </source>
</evidence>
<dbReference type="CDD" id="cd01994">
    <property type="entry name" value="AANH_PF0828-like"/>
    <property type="match status" value="1"/>
</dbReference>
<protein>
    <recommendedName>
        <fullName evidence="2">Diphthine--ammonia ligase</fullName>
        <ecNumber evidence="1">6.3.1.14</ecNumber>
    </recommendedName>
    <alternativeName>
        <fullName evidence="3">Diphthamide synthase</fullName>
    </alternativeName>
    <alternativeName>
        <fullName evidence="4">Diphthamide synthetase</fullName>
    </alternativeName>
</protein>
<evidence type="ECO:0000313" key="9">
    <source>
        <dbReference type="EnsemblProtists" id="EOD14079"/>
    </source>
</evidence>
<dbReference type="InterPro" id="IPR002761">
    <property type="entry name" value="Diphthami_syn_dom"/>
</dbReference>
<dbReference type="GO" id="GO:0017178">
    <property type="term" value="F:diphthine-ammonia ligase activity"/>
    <property type="evidence" value="ECO:0007669"/>
    <property type="project" value="UniProtKB-EC"/>
</dbReference>
<keyword evidence="10" id="KW-1185">Reference proteome</keyword>
<dbReference type="GO" id="GO:0070475">
    <property type="term" value="P:rRNA base methylation"/>
    <property type="evidence" value="ECO:0007669"/>
    <property type="project" value="InterPro"/>
</dbReference>
<reference evidence="10" key="1">
    <citation type="journal article" date="2013" name="Nature">
        <title>Pan genome of the phytoplankton Emiliania underpins its global distribution.</title>
        <authorList>
            <person name="Read B.A."/>
            <person name="Kegel J."/>
            <person name="Klute M.J."/>
            <person name="Kuo A."/>
            <person name="Lefebvre S.C."/>
            <person name="Maumus F."/>
            <person name="Mayer C."/>
            <person name="Miller J."/>
            <person name="Monier A."/>
            <person name="Salamov A."/>
            <person name="Young J."/>
            <person name="Aguilar M."/>
            <person name="Claverie J.M."/>
            <person name="Frickenhaus S."/>
            <person name="Gonzalez K."/>
            <person name="Herman E.K."/>
            <person name="Lin Y.C."/>
            <person name="Napier J."/>
            <person name="Ogata H."/>
            <person name="Sarno A.F."/>
            <person name="Shmutz J."/>
            <person name="Schroeder D."/>
            <person name="de Vargas C."/>
            <person name="Verret F."/>
            <person name="von Dassow P."/>
            <person name="Valentin K."/>
            <person name="Van de Peer Y."/>
            <person name="Wheeler G."/>
            <person name="Dacks J.B."/>
            <person name="Delwiche C.F."/>
            <person name="Dyhrman S.T."/>
            <person name="Glockner G."/>
            <person name="John U."/>
            <person name="Richards T."/>
            <person name="Worden A.Z."/>
            <person name="Zhang X."/>
            <person name="Grigoriev I.V."/>
            <person name="Allen A.E."/>
            <person name="Bidle K."/>
            <person name="Borodovsky M."/>
            <person name="Bowler C."/>
            <person name="Brownlee C."/>
            <person name="Cock J.M."/>
            <person name="Elias M."/>
            <person name="Gladyshev V.N."/>
            <person name="Groth M."/>
            <person name="Guda C."/>
            <person name="Hadaegh A."/>
            <person name="Iglesias-Rodriguez M.D."/>
            <person name="Jenkins J."/>
            <person name="Jones B.M."/>
            <person name="Lawson T."/>
            <person name="Leese F."/>
            <person name="Lindquist E."/>
            <person name="Lobanov A."/>
            <person name="Lomsadze A."/>
            <person name="Malik S.B."/>
            <person name="Marsh M.E."/>
            <person name="Mackinder L."/>
            <person name="Mock T."/>
            <person name="Mueller-Roeber B."/>
            <person name="Pagarete A."/>
            <person name="Parker M."/>
            <person name="Probert I."/>
            <person name="Quesneville H."/>
            <person name="Raines C."/>
            <person name="Rensing S.A."/>
            <person name="Riano-Pachon D.M."/>
            <person name="Richier S."/>
            <person name="Rokitta S."/>
            <person name="Shiraiwa Y."/>
            <person name="Soanes D.M."/>
            <person name="van der Giezen M."/>
            <person name="Wahlund T.M."/>
            <person name="Williams B."/>
            <person name="Wilson W."/>
            <person name="Wolfe G."/>
            <person name="Wurch L.L."/>
        </authorList>
    </citation>
    <scope>NUCLEOTIDE SEQUENCE</scope>
</reference>
<dbReference type="AlphaFoldDB" id="A0A0D3IS44"/>
<dbReference type="Gene3D" id="3.90.1490.10">
    <property type="entry name" value="putative n-type atp pyrophosphatase, domain 2"/>
    <property type="match status" value="1"/>
</dbReference>
<evidence type="ECO:0000256" key="1">
    <source>
        <dbReference type="ARBA" id="ARBA00012089"/>
    </source>
</evidence>
<evidence type="ECO:0000313" key="10">
    <source>
        <dbReference type="Proteomes" id="UP000013827"/>
    </source>
</evidence>
<dbReference type="Proteomes" id="UP000013827">
    <property type="component" value="Unassembled WGS sequence"/>
</dbReference>
<dbReference type="Gene3D" id="3.40.50.620">
    <property type="entry name" value="HUPs"/>
    <property type="match status" value="1"/>
</dbReference>
<dbReference type="GO" id="GO:0005737">
    <property type="term" value="C:cytoplasm"/>
    <property type="evidence" value="ECO:0007669"/>
    <property type="project" value="TreeGrafter"/>
</dbReference>
<dbReference type="RefSeq" id="XP_005766508.1">
    <property type="nucleotide sequence ID" value="XM_005766451.1"/>
</dbReference>
<proteinExistence type="predicted"/>
<dbReference type="Pfam" id="PF10354">
    <property type="entry name" value="BMT5-like"/>
    <property type="match status" value="1"/>
</dbReference>
<accession>A0A0D3IS44</accession>
<evidence type="ECO:0000256" key="2">
    <source>
        <dbReference type="ARBA" id="ARBA00018426"/>
    </source>
</evidence>
<dbReference type="SUPFAM" id="SSF52402">
    <property type="entry name" value="Adenine nucleotide alpha hydrolases-like"/>
    <property type="match status" value="1"/>
</dbReference>
<evidence type="ECO:0000256" key="3">
    <source>
        <dbReference type="ARBA" id="ARBA00029814"/>
    </source>
</evidence>
<dbReference type="STRING" id="2903.R1DZG5"/>
<dbReference type="GO" id="GO:0070042">
    <property type="term" value="F:rRNA (uridine-N3-)-methyltransferase activity"/>
    <property type="evidence" value="ECO:0007669"/>
    <property type="project" value="InterPro"/>
</dbReference>
<dbReference type="PANTHER" id="PTHR11538">
    <property type="entry name" value="PHENYLALANYL-TRNA SYNTHETASE"/>
    <property type="match status" value="1"/>
</dbReference>
<evidence type="ECO:0000256" key="6">
    <source>
        <dbReference type="SAM" id="MobiDB-lite"/>
    </source>
</evidence>
<evidence type="ECO:0000256" key="4">
    <source>
        <dbReference type="ARBA" id="ARBA00031552"/>
    </source>
</evidence>
<dbReference type="EnsemblProtists" id="EOD14079">
    <property type="protein sequence ID" value="EOD14079"/>
    <property type="gene ID" value="EMIHUDRAFT_212046"/>
</dbReference>
<name>A0A0D3IS44_EMIH1</name>
<dbReference type="InterPro" id="IPR014729">
    <property type="entry name" value="Rossmann-like_a/b/a_fold"/>
</dbReference>
<feature type="region of interest" description="Disordered" evidence="6">
    <location>
        <begin position="570"/>
        <end position="603"/>
    </location>
</feature>
<feature type="compositionally biased region" description="Low complexity" evidence="6">
    <location>
        <begin position="570"/>
        <end position="590"/>
    </location>
</feature>
<dbReference type="eggNOG" id="KOG4174">
    <property type="taxonomic scope" value="Eukaryota"/>
</dbReference>
<dbReference type="HOGENOM" id="CLU_023380_0_0_1"/>
<dbReference type="PaxDb" id="2903-EOD14079"/>
<sequence length="721" mass="76466">MANRRRVLTVGDGDMSCSLALARAFGDRLHLLGSTLCSHVELERTYAGAAAISAELSERGARVAHGVDATALEAATLGSSQDHVVFCHPHLGLSDLLSVEEHARRHTALIGHFLASAKSLLAPGGLIHLTLCGNQRASWRVDDHCRRLGLEIVDGRHVAAPPLGGRAGVPVPPQPEWRARKRFRDGSLGSRHALAAYGYEHRRTEGGSGGERCGQGDGDVRSDKSVELVIAEATPTPCAGPRRREDQAAECCAVSWTGGKDCNLALLAAWRDASLRVAALVVFRPEGAVFRAHPLCLMEAQAASLGLPLLHEAYVRGIRRLREQHGVRVLATGDMDLVGTMARNWIEECAEAAGVRAFLPLWQAERASLLRRLLAERFLVFFSCVKSPWFEAGWVGRQLDAAAVYELETLAAQPEAPAAAGSGERYLEGSVKPLDLGGERGEYHTMCLDGPLYGRRVAVTLTQPLELQSQPGQREGERWWTLGFAEGSTLRVYHATTAEKAESILQGGFRFPSVEESVARGLKAAVYFGYCRQYCLDEACNTLEAEAEEASADSGDGEDGQEWQEGSVRLAPPADTSTSDASSSVTTPSAKRTAPRAPVASGGGASWCCAVCGLSFGDAATLRSHAFELTRPDVWGKPLPPPREAARAEAAGGDLSCSVCGESFPGCAPEASAGAASTKRERFSATVGYIACAAAADAAAVEESLVKAARVAWGVEGGAGA</sequence>
<dbReference type="KEGG" id="ehx:EMIHUDRAFT_212046"/>
<evidence type="ECO:0000256" key="5">
    <source>
        <dbReference type="ARBA" id="ARBA00048108"/>
    </source>
</evidence>
<dbReference type="PANTHER" id="PTHR11538:SF26">
    <property type="entry name" value="FERREDOXIN-FOLD ANTICODON-BINDING DOMAIN-CONTAINING PROTEIN 1"/>
    <property type="match status" value="1"/>
</dbReference>
<organism evidence="9 10">
    <name type="scientific">Emiliania huxleyi (strain CCMP1516)</name>
    <dbReference type="NCBI Taxonomy" id="280463"/>
    <lineage>
        <taxon>Eukaryota</taxon>
        <taxon>Haptista</taxon>
        <taxon>Haptophyta</taxon>
        <taxon>Prymnesiophyceae</taxon>
        <taxon>Isochrysidales</taxon>
        <taxon>Noelaerhabdaceae</taxon>
        <taxon>Emiliania</taxon>
    </lineage>
</organism>
<feature type="domain" description="Diphthamide synthase" evidence="7">
    <location>
        <begin position="253"/>
        <end position="463"/>
    </location>
</feature>
<evidence type="ECO:0000259" key="7">
    <source>
        <dbReference type="Pfam" id="PF01902"/>
    </source>
</evidence>
<comment type="catalytic activity">
    <reaction evidence="5">
        <text>diphthine-[translation elongation factor 2] + NH4(+) + ATP = diphthamide-[translation elongation factor 2] + AMP + diphosphate + H(+)</text>
        <dbReference type="Rhea" id="RHEA:19753"/>
        <dbReference type="Rhea" id="RHEA-COMP:10172"/>
        <dbReference type="Rhea" id="RHEA-COMP:10174"/>
        <dbReference type="ChEBI" id="CHEBI:15378"/>
        <dbReference type="ChEBI" id="CHEBI:16692"/>
        <dbReference type="ChEBI" id="CHEBI:28938"/>
        <dbReference type="ChEBI" id="CHEBI:30616"/>
        <dbReference type="ChEBI" id="CHEBI:33019"/>
        <dbReference type="ChEBI" id="CHEBI:82696"/>
        <dbReference type="ChEBI" id="CHEBI:456215"/>
        <dbReference type="EC" id="6.3.1.14"/>
    </reaction>
</comment>
<dbReference type="InterPro" id="IPR019446">
    <property type="entry name" value="BMT5-like"/>
</dbReference>
<reference evidence="9" key="2">
    <citation type="submission" date="2024-10" db="UniProtKB">
        <authorList>
            <consortium name="EnsemblProtists"/>
        </authorList>
    </citation>
    <scope>IDENTIFICATION</scope>
</reference>
<dbReference type="Pfam" id="PF01902">
    <property type="entry name" value="Diphthami_syn_2"/>
    <property type="match status" value="1"/>
</dbReference>